<dbReference type="Pfam" id="PF07250">
    <property type="entry name" value="Glyoxal_oxid_N"/>
    <property type="match status" value="1"/>
</dbReference>
<keyword evidence="5" id="KW-1185">Reference proteome</keyword>
<gene>
    <name evidence="4" type="ORF">SLEP1_g48393</name>
</gene>
<evidence type="ECO:0000256" key="1">
    <source>
        <dbReference type="ARBA" id="ARBA00022729"/>
    </source>
</evidence>
<evidence type="ECO:0000259" key="3">
    <source>
        <dbReference type="Pfam" id="PF09118"/>
    </source>
</evidence>
<organism evidence="4 5">
    <name type="scientific">Rubroshorea leprosula</name>
    <dbReference type="NCBI Taxonomy" id="152421"/>
    <lineage>
        <taxon>Eukaryota</taxon>
        <taxon>Viridiplantae</taxon>
        <taxon>Streptophyta</taxon>
        <taxon>Embryophyta</taxon>
        <taxon>Tracheophyta</taxon>
        <taxon>Spermatophyta</taxon>
        <taxon>Magnoliopsida</taxon>
        <taxon>eudicotyledons</taxon>
        <taxon>Gunneridae</taxon>
        <taxon>Pentapetalae</taxon>
        <taxon>rosids</taxon>
        <taxon>malvids</taxon>
        <taxon>Malvales</taxon>
        <taxon>Dipterocarpaceae</taxon>
        <taxon>Rubroshorea</taxon>
    </lineage>
</organism>
<dbReference type="InterPro" id="IPR037293">
    <property type="entry name" value="Gal_Oxidase_central_sf"/>
</dbReference>
<sequence length="292" mass="32352">MTAPLFDRTDFGQSNLSLPNGQCWNDPNDKTLKVDCTAYSVEDDVQSNTLRELMVQTDVWCSSGAVTADGRLIQTGGFNDNGRQTIIGGRKQFNYEFYPKATAPGLLHLPFMSETNDRGVENNLYPFVHLNVDGNLFIFANNRAILLDYMNNIVMKTYPVIPEAEAWNYPSSGLLVLLPLKNIKAGNAEAELLICGGGSKGSYTQSLKKKFLPALNTYGRMKITDSNPQWVVETMLQGRVMGDMMLLPDGNGFYDVEVTVPPSPVLAPSGFYVLYVVHQGVPSQAIWIQLQH</sequence>
<evidence type="ECO:0000259" key="2">
    <source>
        <dbReference type="Pfam" id="PF07250"/>
    </source>
</evidence>
<proteinExistence type="predicted"/>
<reference evidence="4 5" key="1">
    <citation type="journal article" date="2021" name="Commun. Biol.">
        <title>The genome of Shorea leprosula (Dipterocarpaceae) highlights the ecological relevance of drought in aseasonal tropical rainforests.</title>
        <authorList>
            <person name="Ng K.K.S."/>
            <person name="Kobayashi M.J."/>
            <person name="Fawcett J.A."/>
            <person name="Hatakeyama M."/>
            <person name="Paape T."/>
            <person name="Ng C.H."/>
            <person name="Ang C.C."/>
            <person name="Tnah L.H."/>
            <person name="Lee C.T."/>
            <person name="Nishiyama T."/>
            <person name="Sese J."/>
            <person name="O'Brien M.J."/>
            <person name="Copetti D."/>
            <person name="Mohd Noor M.I."/>
            <person name="Ong R.C."/>
            <person name="Putra M."/>
            <person name="Sireger I.Z."/>
            <person name="Indrioko S."/>
            <person name="Kosugi Y."/>
            <person name="Izuno A."/>
            <person name="Isagi Y."/>
            <person name="Lee S.L."/>
            <person name="Shimizu K.K."/>
        </authorList>
    </citation>
    <scope>NUCLEOTIDE SEQUENCE [LARGE SCALE GENOMIC DNA]</scope>
    <source>
        <strain evidence="4">214</strain>
    </source>
</reference>
<dbReference type="AlphaFoldDB" id="A0AAV5LTF4"/>
<name>A0AAV5LTF4_9ROSI</name>
<dbReference type="PANTHER" id="PTHR32208:SF62">
    <property type="entry name" value="OXIDASE, PUTATIVE, EXPRESSED-RELATED"/>
    <property type="match status" value="1"/>
</dbReference>
<dbReference type="EMBL" id="BPVZ01000144">
    <property type="protein sequence ID" value="GKV40790.1"/>
    <property type="molecule type" value="Genomic_DNA"/>
</dbReference>
<dbReference type="InterPro" id="IPR015202">
    <property type="entry name" value="GO-like_E_set"/>
</dbReference>
<feature type="domain" description="Glyoxal oxidase N-terminal" evidence="2">
    <location>
        <begin position="81"/>
        <end position="251"/>
    </location>
</feature>
<dbReference type="Gene3D" id="2.130.10.80">
    <property type="entry name" value="Galactose oxidase/kelch, beta-propeller"/>
    <property type="match status" value="1"/>
</dbReference>
<dbReference type="InterPro" id="IPR011043">
    <property type="entry name" value="Gal_Oxase/kelch_b-propeller"/>
</dbReference>
<dbReference type="PANTHER" id="PTHR32208">
    <property type="entry name" value="SECRETED PROTEIN-RELATED"/>
    <property type="match status" value="1"/>
</dbReference>
<comment type="caution">
    <text evidence="4">The sequence shown here is derived from an EMBL/GenBank/DDBJ whole genome shotgun (WGS) entry which is preliminary data.</text>
</comment>
<dbReference type="SUPFAM" id="SSF50965">
    <property type="entry name" value="Galactose oxidase, central domain"/>
    <property type="match status" value="1"/>
</dbReference>
<evidence type="ECO:0000313" key="4">
    <source>
        <dbReference type="EMBL" id="GKV40790.1"/>
    </source>
</evidence>
<dbReference type="Pfam" id="PF09118">
    <property type="entry name" value="GO-like_E_set"/>
    <property type="match status" value="1"/>
</dbReference>
<evidence type="ECO:0008006" key="6">
    <source>
        <dbReference type="Google" id="ProtNLM"/>
    </source>
</evidence>
<dbReference type="InterPro" id="IPR014756">
    <property type="entry name" value="Ig_E-set"/>
</dbReference>
<feature type="domain" description="Galactose oxidase-like Early set" evidence="3">
    <location>
        <begin position="253"/>
        <end position="289"/>
    </location>
</feature>
<keyword evidence="1" id="KW-0732">Signal</keyword>
<evidence type="ECO:0000313" key="5">
    <source>
        <dbReference type="Proteomes" id="UP001054252"/>
    </source>
</evidence>
<dbReference type="Proteomes" id="UP001054252">
    <property type="component" value="Unassembled WGS sequence"/>
</dbReference>
<dbReference type="SUPFAM" id="SSF81296">
    <property type="entry name" value="E set domains"/>
    <property type="match status" value="1"/>
</dbReference>
<accession>A0AAV5LTF4</accession>
<protein>
    <recommendedName>
        <fullName evidence="6">Galactose oxidase-like Early set domain-containing protein</fullName>
    </recommendedName>
</protein>
<dbReference type="InterPro" id="IPR009880">
    <property type="entry name" value="Glyoxal_oxidase_N"/>
</dbReference>